<keyword evidence="9" id="KW-0675">Receptor</keyword>
<comment type="similarity">
    <text evidence="3">Belongs to the G-protein coupled receptor 1 family.</text>
</comment>
<dbReference type="InterPro" id="IPR000725">
    <property type="entry name" value="Olfact_rcpt"/>
</dbReference>
<dbReference type="EMBL" id="AGCU01021826">
    <property type="status" value="NOT_ANNOTATED_CDS"/>
    <property type="molecule type" value="Genomic_DNA"/>
</dbReference>
<keyword evidence="10" id="KW-0807">Transducer</keyword>
<name>K7G7S7_PELSI</name>
<evidence type="ECO:0000256" key="1">
    <source>
        <dbReference type="ARBA" id="ARBA00002936"/>
    </source>
</evidence>
<evidence type="ECO:0000256" key="2">
    <source>
        <dbReference type="ARBA" id="ARBA00004651"/>
    </source>
</evidence>
<evidence type="ECO:0000313" key="14">
    <source>
        <dbReference type="Proteomes" id="UP000007267"/>
    </source>
</evidence>
<evidence type="ECO:0000256" key="3">
    <source>
        <dbReference type="ARBA" id="ARBA00010663"/>
    </source>
</evidence>
<evidence type="ECO:0000313" key="13">
    <source>
        <dbReference type="Ensembl" id="ENSPSIP00000016338.1"/>
    </source>
</evidence>
<dbReference type="PRINTS" id="PR00245">
    <property type="entry name" value="OLFACTORYR"/>
</dbReference>
<reference evidence="13" key="4">
    <citation type="submission" date="2025-09" db="UniProtKB">
        <authorList>
            <consortium name="Ensembl"/>
        </authorList>
    </citation>
    <scope>IDENTIFICATION</scope>
</reference>
<evidence type="ECO:0000256" key="5">
    <source>
        <dbReference type="ARBA" id="ARBA00022692"/>
    </source>
</evidence>
<reference evidence="13" key="3">
    <citation type="submission" date="2025-08" db="UniProtKB">
        <authorList>
            <consortium name="Ensembl"/>
        </authorList>
    </citation>
    <scope>IDENTIFICATION</scope>
</reference>
<reference evidence="14" key="1">
    <citation type="submission" date="2011-10" db="EMBL/GenBank/DDBJ databases">
        <authorList>
            <consortium name="Soft-shell Turtle Genome Consortium"/>
        </authorList>
    </citation>
    <scope>NUCLEOTIDE SEQUENCE [LARGE SCALE GENOMIC DNA]</scope>
    <source>
        <strain evidence="14">Daiwa-1</strain>
    </source>
</reference>
<dbReference type="PROSITE" id="PS50262">
    <property type="entry name" value="G_PROTEIN_RECEP_F1_2"/>
    <property type="match status" value="1"/>
</dbReference>
<protein>
    <recommendedName>
        <fullName evidence="12">G-protein coupled receptors family 1 profile domain-containing protein</fullName>
    </recommendedName>
</protein>
<keyword evidence="6 11" id="KW-1133">Transmembrane helix</keyword>
<evidence type="ECO:0000256" key="9">
    <source>
        <dbReference type="ARBA" id="ARBA00023170"/>
    </source>
</evidence>
<evidence type="ECO:0000259" key="12">
    <source>
        <dbReference type="PROSITE" id="PS50262"/>
    </source>
</evidence>
<feature type="domain" description="G-protein coupled receptors family 1 profile" evidence="12">
    <location>
        <begin position="1"/>
        <end position="169"/>
    </location>
</feature>
<comment type="function">
    <text evidence="1">Odorant receptor.</text>
</comment>
<dbReference type="GO" id="GO:0004930">
    <property type="term" value="F:G protein-coupled receptor activity"/>
    <property type="evidence" value="ECO:0007669"/>
    <property type="project" value="UniProtKB-KW"/>
</dbReference>
<evidence type="ECO:0000256" key="8">
    <source>
        <dbReference type="ARBA" id="ARBA00023136"/>
    </source>
</evidence>
<dbReference type="GO" id="GO:0004984">
    <property type="term" value="F:olfactory receptor activity"/>
    <property type="evidence" value="ECO:0007669"/>
    <property type="project" value="InterPro"/>
</dbReference>
<organism evidence="13 14">
    <name type="scientific">Pelodiscus sinensis</name>
    <name type="common">Chinese softshell turtle</name>
    <name type="synonym">Trionyx sinensis</name>
    <dbReference type="NCBI Taxonomy" id="13735"/>
    <lineage>
        <taxon>Eukaryota</taxon>
        <taxon>Metazoa</taxon>
        <taxon>Chordata</taxon>
        <taxon>Craniata</taxon>
        <taxon>Vertebrata</taxon>
        <taxon>Euteleostomi</taxon>
        <taxon>Archelosauria</taxon>
        <taxon>Testudinata</taxon>
        <taxon>Testudines</taxon>
        <taxon>Cryptodira</taxon>
        <taxon>Trionychia</taxon>
        <taxon>Trionychidae</taxon>
        <taxon>Pelodiscus</taxon>
    </lineage>
</organism>
<evidence type="ECO:0000256" key="10">
    <source>
        <dbReference type="ARBA" id="ARBA00023224"/>
    </source>
</evidence>
<dbReference type="GO" id="GO:0005886">
    <property type="term" value="C:plasma membrane"/>
    <property type="evidence" value="ECO:0007669"/>
    <property type="project" value="UniProtKB-SubCell"/>
</dbReference>
<keyword evidence="4" id="KW-1003">Cell membrane</keyword>
<dbReference type="Proteomes" id="UP000007267">
    <property type="component" value="Unassembled WGS sequence"/>
</dbReference>
<dbReference type="AlphaFoldDB" id="K7G7S7"/>
<dbReference type="Pfam" id="PF13853">
    <property type="entry name" value="7tm_4"/>
    <property type="match status" value="1"/>
</dbReference>
<keyword evidence="5 11" id="KW-0812">Transmembrane</keyword>
<keyword evidence="14" id="KW-1185">Reference proteome</keyword>
<dbReference type="OMA" id="QFPARIL"/>
<dbReference type="HOGENOM" id="CLU_012526_3_1_1"/>
<comment type="subcellular location">
    <subcellularLocation>
        <location evidence="2">Cell membrane</location>
        <topology evidence="2">Multi-pass membrane protein</topology>
    </subcellularLocation>
</comment>
<evidence type="ECO:0000256" key="7">
    <source>
        <dbReference type="ARBA" id="ARBA00023040"/>
    </source>
</evidence>
<dbReference type="eggNOG" id="ENOG502RF13">
    <property type="taxonomic scope" value="Eukaryota"/>
</dbReference>
<feature type="transmembrane region" description="Helical" evidence="11">
    <location>
        <begin position="21"/>
        <end position="47"/>
    </location>
</feature>
<dbReference type="Gene3D" id="1.20.1070.10">
    <property type="entry name" value="Rhodopsin 7-helix transmembrane proteins"/>
    <property type="match status" value="1"/>
</dbReference>
<dbReference type="SUPFAM" id="SSF81321">
    <property type="entry name" value="Family A G protein-coupled receptor-like"/>
    <property type="match status" value="1"/>
</dbReference>
<evidence type="ECO:0000256" key="4">
    <source>
        <dbReference type="ARBA" id="ARBA00022475"/>
    </source>
</evidence>
<keyword evidence="7" id="KW-0297">G-protein coupled receptor</keyword>
<feature type="transmembrane region" description="Helical" evidence="11">
    <location>
        <begin position="76"/>
        <end position="100"/>
    </location>
</feature>
<dbReference type="FunFam" id="1.10.1220.70:FF:000001">
    <property type="entry name" value="Olfactory receptor"/>
    <property type="match status" value="1"/>
</dbReference>
<evidence type="ECO:0000256" key="6">
    <source>
        <dbReference type="ARBA" id="ARBA00022989"/>
    </source>
</evidence>
<proteinExistence type="inferred from homology"/>
<accession>K7G7S7</accession>
<evidence type="ECO:0000256" key="11">
    <source>
        <dbReference type="SAM" id="Phobius"/>
    </source>
</evidence>
<keyword evidence="8 11" id="KW-0472">Membrane</keyword>
<dbReference type="STRING" id="13735.ENSPSIP00000016338"/>
<sequence>RHVSLCCPQLYSVIMSRQRCNLLVAGVFAVGLVDSLILTCFTFRLSFCCSNIINHFSCDSLPLLALSCSDIHTTQIAILASMCYTVGISLVTILLSYVCIISTILQIRSAEGRYKAFSTCASHLCAVGMFHGTQLSLCFLPISSYSIAVGKTASVFYSVAIPMLNPMVYSLRNREVKDALRKAKNKLVTKS</sequence>
<dbReference type="Ensembl" id="ENSPSIT00000016414.1">
    <property type="protein sequence ID" value="ENSPSIP00000016338.1"/>
    <property type="gene ID" value="ENSPSIG00000014563.1"/>
</dbReference>
<dbReference type="PANTHER" id="PTHR48018">
    <property type="entry name" value="OLFACTORY RECEPTOR"/>
    <property type="match status" value="1"/>
</dbReference>
<dbReference type="InterPro" id="IPR017452">
    <property type="entry name" value="GPCR_Rhodpsn_7TM"/>
</dbReference>
<dbReference type="GeneTree" id="ENSGT01140000282514"/>
<reference evidence="14" key="2">
    <citation type="journal article" date="2013" name="Nat. Genet.">
        <title>The draft genomes of soft-shell turtle and green sea turtle yield insights into the development and evolution of the turtle-specific body plan.</title>
        <authorList>
            <person name="Wang Z."/>
            <person name="Pascual-Anaya J."/>
            <person name="Zadissa A."/>
            <person name="Li W."/>
            <person name="Niimura Y."/>
            <person name="Huang Z."/>
            <person name="Li C."/>
            <person name="White S."/>
            <person name="Xiong Z."/>
            <person name="Fang D."/>
            <person name="Wang B."/>
            <person name="Ming Y."/>
            <person name="Chen Y."/>
            <person name="Zheng Y."/>
            <person name="Kuraku S."/>
            <person name="Pignatelli M."/>
            <person name="Herrero J."/>
            <person name="Beal K."/>
            <person name="Nozawa M."/>
            <person name="Li Q."/>
            <person name="Wang J."/>
            <person name="Zhang H."/>
            <person name="Yu L."/>
            <person name="Shigenobu S."/>
            <person name="Wang J."/>
            <person name="Liu J."/>
            <person name="Flicek P."/>
            <person name="Searle S."/>
            <person name="Wang J."/>
            <person name="Kuratani S."/>
            <person name="Yin Y."/>
            <person name="Aken B."/>
            <person name="Zhang G."/>
            <person name="Irie N."/>
        </authorList>
    </citation>
    <scope>NUCLEOTIDE SEQUENCE [LARGE SCALE GENOMIC DNA]</scope>
    <source>
        <strain evidence="14">Daiwa-1</strain>
    </source>
</reference>